<dbReference type="AlphaFoldDB" id="A0A1H3SU35"/>
<protein>
    <submittedName>
        <fullName evidence="1">Uncharacterized protein</fullName>
    </submittedName>
</protein>
<name>A0A1H3SU35_9PSEU</name>
<dbReference type="STRING" id="589385.SAMN05421504_11561"/>
<evidence type="ECO:0000313" key="2">
    <source>
        <dbReference type="Proteomes" id="UP000199515"/>
    </source>
</evidence>
<keyword evidence="2" id="KW-1185">Reference proteome</keyword>
<reference evidence="1 2" key="1">
    <citation type="submission" date="2016-10" db="EMBL/GenBank/DDBJ databases">
        <authorList>
            <person name="de Groot N.N."/>
        </authorList>
    </citation>
    <scope>NUCLEOTIDE SEQUENCE [LARGE SCALE GENOMIC DNA]</scope>
    <source>
        <strain evidence="1 2">CPCC 202699</strain>
    </source>
</reference>
<proteinExistence type="predicted"/>
<organism evidence="1 2">
    <name type="scientific">Amycolatopsis xylanica</name>
    <dbReference type="NCBI Taxonomy" id="589385"/>
    <lineage>
        <taxon>Bacteria</taxon>
        <taxon>Bacillati</taxon>
        <taxon>Actinomycetota</taxon>
        <taxon>Actinomycetes</taxon>
        <taxon>Pseudonocardiales</taxon>
        <taxon>Pseudonocardiaceae</taxon>
        <taxon>Amycolatopsis</taxon>
    </lineage>
</organism>
<evidence type="ECO:0000313" key="1">
    <source>
        <dbReference type="EMBL" id="SDZ40649.1"/>
    </source>
</evidence>
<gene>
    <name evidence="1" type="ORF">SAMN05421504_11561</name>
</gene>
<dbReference type="EMBL" id="FNON01000015">
    <property type="protein sequence ID" value="SDZ40649.1"/>
    <property type="molecule type" value="Genomic_DNA"/>
</dbReference>
<accession>A0A1H3SU35</accession>
<dbReference type="Proteomes" id="UP000199515">
    <property type="component" value="Unassembled WGS sequence"/>
</dbReference>
<sequence>MTASIPGAGQLTDEEQVLAARVQGFVTIEPDTVMVKVLPSATVTRYLSNEISPGAWGEKPPFDYRMVGGTVARQQDLVNLRTPIEFFRAFRLDYPGSPFAPSQPVLHVLEFSAVDPAQFVTPLGAPGAPTPESGPYTGSAEVREVAFRMVDAAQEAGLDPNTFRMEIAPWPYTGTGVTADPQFGVPERWKRLSVLPSAATIFEYNTAGAKTPLAIFRGQGLGWERLR</sequence>
<dbReference type="OrthoDB" id="3614757at2"/>
<dbReference type="RefSeq" id="WP_143047291.1">
    <property type="nucleotide sequence ID" value="NZ_FNON01000015.1"/>
</dbReference>